<keyword evidence="6" id="KW-1185">Reference proteome</keyword>
<dbReference type="Gene3D" id="3.40.109.10">
    <property type="entry name" value="NADH Oxidase"/>
    <property type="match status" value="1"/>
</dbReference>
<keyword evidence="3" id="KW-0560">Oxidoreductase</keyword>
<dbReference type="Pfam" id="PF00881">
    <property type="entry name" value="Nitroreductase"/>
    <property type="match status" value="1"/>
</dbReference>
<dbReference type="AlphaFoldDB" id="A0A7X3C2V1"/>
<dbReference type="GO" id="GO:0016491">
    <property type="term" value="F:oxidoreductase activity"/>
    <property type="evidence" value="ECO:0007669"/>
    <property type="project" value="UniProtKB-KW"/>
</dbReference>
<evidence type="ECO:0000256" key="2">
    <source>
        <dbReference type="ARBA" id="ARBA00022643"/>
    </source>
</evidence>
<feature type="domain" description="Nitroreductase" evidence="4">
    <location>
        <begin position="9"/>
        <end position="189"/>
    </location>
</feature>
<dbReference type="PANTHER" id="PTHR23026">
    <property type="entry name" value="NADPH NITROREDUCTASE"/>
    <property type="match status" value="1"/>
</dbReference>
<organism evidence="5 6">
    <name type="scientific">Secundilactobacillus folii</name>
    <dbReference type="NCBI Taxonomy" id="2678357"/>
    <lineage>
        <taxon>Bacteria</taxon>
        <taxon>Bacillati</taxon>
        <taxon>Bacillota</taxon>
        <taxon>Bacilli</taxon>
        <taxon>Lactobacillales</taxon>
        <taxon>Lactobacillaceae</taxon>
        <taxon>Secundilactobacillus</taxon>
    </lineage>
</organism>
<evidence type="ECO:0000256" key="3">
    <source>
        <dbReference type="ARBA" id="ARBA00023002"/>
    </source>
</evidence>
<keyword evidence="1" id="KW-0285">Flavoprotein</keyword>
<evidence type="ECO:0000313" key="6">
    <source>
        <dbReference type="Proteomes" id="UP000466388"/>
    </source>
</evidence>
<keyword evidence="2" id="KW-0288">FMN</keyword>
<sequence length="213" mass="24107">MIDNSVQLKRRSARNFSDKPVDLEVLKQIISEATHAPSWENSQPWQIYLAVGETAKRLRQHHAEATKQQQKSWTEVMPPQDWAQKPKANIDQWVKSMSAFMGSEVKEFSSAGPQLFNAPALVYMTMPKESTSYSAYDIGALGYGILLAAEERGISGIPAYEFVRYPSEVRQEFEIPENEAIFMGIGLGYPTAKKMNTMQTTRNSIDDILQIRD</sequence>
<name>A0A7X3C2V1_9LACO</name>
<comment type="caution">
    <text evidence="5">The sequence shown here is derived from an EMBL/GenBank/DDBJ whole genome shotgun (WGS) entry which is preliminary data.</text>
</comment>
<dbReference type="RefSeq" id="WP_155431133.1">
    <property type="nucleotide sequence ID" value="NZ_WNJO01000004.1"/>
</dbReference>
<gene>
    <name evidence="5" type="ORF">GM612_04120</name>
</gene>
<dbReference type="Proteomes" id="UP000466388">
    <property type="component" value="Unassembled WGS sequence"/>
</dbReference>
<accession>A0A7X3C2V1</accession>
<evidence type="ECO:0000256" key="1">
    <source>
        <dbReference type="ARBA" id="ARBA00022630"/>
    </source>
</evidence>
<dbReference type="InterPro" id="IPR029479">
    <property type="entry name" value="Nitroreductase"/>
</dbReference>
<dbReference type="InterPro" id="IPR000415">
    <property type="entry name" value="Nitroreductase-like"/>
</dbReference>
<proteinExistence type="predicted"/>
<dbReference type="PANTHER" id="PTHR23026:SF90">
    <property type="entry name" value="IODOTYROSINE DEIODINASE 1"/>
    <property type="match status" value="1"/>
</dbReference>
<dbReference type="InterPro" id="IPR050627">
    <property type="entry name" value="Nitroreductase/BluB"/>
</dbReference>
<dbReference type="SUPFAM" id="SSF55469">
    <property type="entry name" value="FMN-dependent nitroreductase-like"/>
    <property type="match status" value="1"/>
</dbReference>
<dbReference type="EMBL" id="WNJO01000004">
    <property type="protein sequence ID" value="MTV81842.1"/>
    <property type="molecule type" value="Genomic_DNA"/>
</dbReference>
<evidence type="ECO:0000313" key="5">
    <source>
        <dbReference type="EMBL" id="MTV81842.1"/>
    </source>
</evidence>
<protein>
    <submittedName>
        <fullName evidence="5">Nitroreductase</fullName>
    </submittedName>
</protein>
<dbReference type="CDD" id="cd02136">
    <property type="entry name" value="PnbA_NfnB-like"/>
    <property type="match status" value="1"/>
</dbReference>
<reference evidence="5 6" key="1">
    <citation type="submission" date="2019-11" db="EMBL/GenBank/DDBJ databases">
        <title>Lactobacillus sp. nov. CRM56-3, isolated from fermented tea leaves.</title>
        <authorList>
            <person name="Phuengjayaem S."/>
            <person name="Tanasupawat S."/>
        </authorList>
    </citation>
    <scope>NUCLEOTIDE SEQUENCE [LARGE SCALE GENOMIC DNA]</scope>
    <source>
        <strain evidence="5 6">CRM56-3</strain>
    </source>
</reference>
<evidence type="ECO:0000259" key="4">
    <source>
        <dbReference type="Pfam" id="PF00881"/>
    </source>
</evidence>